<gene>
    <name evidence="3" type="ORF">A2714_00285</name>
</gene>
<keyword evidence="2" id="KW-0812">Transmembrane</keyword>
<accession>A0A1F7Y2M6</accession>
<evidence type="ECO:0000313" key="4">
    <source>
        <dbReference type="Proteomes" id="UP000178419"/>
    </source>
</evidence>
<name>A0A1F7Y2M6_9BACT</name>
<evidence type="ECO:0000256" key="2">
    <source>
        <dbReference type="SAM" id="Phobius"/>
    </source>
</evidence>
<feature type="transmembrane region" description="Helical" evidence="2">
    <location>
        <begin position="23"/>
        <end position="46"/>
    </location>
</feature>
<dbReference type="Proteomes" id="UP000178419">
    <property type="component" value="Unassembled WGS sequence"/>
</dbReference>
<dbReference type="EMBL" id="MGGE01000014">
    <property type="protein sequence ID" value="OGM21541.1"/>
    <property type="molecule type" value="Genomic_DNA"/>
</dbReference>
<keyword evidence="1" id="KW-0175">Coiled coil</keyword>
<evidence type="ECO:0000313" key="3">
    <source>
        <dbReference type="EMBL" id="OGM21541.1"/>
    </source>
</evidence>
<dbReference type="Gene3D" id="1.20.5.340">
    <property type="match status" value="1"/>
</dbReference>
<keyword evidence="2" id="KW-1133">Transmembrane helix</keyword>
<sequence length="207" mass="23256">METNQTTQPTKDNSTLKKSSSKLLIPFILAIVFAILGISAFVALFVKNSNLSSEYEDQKKVLEATTEKYDELEKELIFYKTGDLAKELEIVNLKLGNTQKELDETKDTLTNTEDKLTDLRGKVEDVPKIVSVLSLMYGTAAKPPPECYNEADKAKISQELNLIGDTSWRQLWNEFISNTTSSNCSNSPELLQKALDHGYQKILDIVE</sequence>
<organism evidence="3 4">
    <name type="scientific">Candidatus Woesebacteria bacterium RIFCSPHIGHO2_01_FULL_38_9</name>
    <dbReference type="NCBI Taxonomy" id="1802492"/>
    <lineage>
        <taxon>Bacteria</taxon>
        <taxon>Candidatus Woeseibacteriota</taxon>
    </lineage>
</organism>
<evidence type="ECO:0000256" key="1">
    <source>
        <dbReference type="SAM" id="Coils"/>
    </source>
</evidence>
<dbReference type="SUPFAM" id="SSF57997">
    <property type="entry name" value="Tropomyosin"/>
    <property type="match status" value="1"/>
</dbReference>
<reference evidence="3 4" key="1">
    <citation type="journal article" date="2016" name="Nat. Commun.">
        <title>Thousands of microbial genomes shed light on interconnected biogeochemical processes in an aquifer system.</title>
        <authorList>
            <person name="Anantharaman K."/>
            <person name="Brown C.T."/>
            <person name="Hug L.A."/>
            <person name="Sharon I."/>
            <person name="Castelle C.J."/>
            <person name="Probst A.J."/>
            <person name="Thomas B.C."/>
            <person name="Singh A."/>
            <person name="Wilkins M.J."/>
            <person name="Karaoz U."/>
            <person name="Brodie E.L."/>
            <person name="Williams K.H."/>
            <person name="Hubbard S.S."/>
            <person name="Banfield J.F."/>
        </authorList>
    </citation>
    <scope>NUCLEOTIDE SEQUENCE [LARGE SCALE GENOMIC DNA]</scope>
</reference>
<protein>
    <submittedName>
        <fullName evidence="3">Uncharacterized protein</fullName>
    </submittedName>
</protein>
<proteinExistence type="predicted"/>
<comment type="caution">
    <text evidence="3">The sequence shown here is derived from an EMBL/GenBank/DDBJ whole genome shotgun (WGS) entry which is preliminary data.</text>
</comment>
<feature type="coiled-coil region" evidence="1">
    <location>
        <begin position="48"/>
        <end position="122"/>
    </location>
</feature>
<dbReference type="AlphaFoldDB" id="A0A1F7Y2M6"/>
<keyword evidence="2" id="KW-0472">Membrane</keyword>